<evidence type="ECO:0000313" key="2">
    <source>
        <dbReference type="Proteomes" id="UP000310200"/>
    </source>
</evidence>
<gene>
    <name evidence="1" type="ORF">DBV15_06920</name>
</gene>
<sequence>NHFETQDENKSRYFPGKPYTRSLTFPISTFSSLTCLNDETRSRRWKIGVGAGTSRVVTAERRCLSERPLLRLLYTAVSPADNIRSDERRKLEKRRRLRR</sequence>
<dbReference type="AlphaFoldDB" id="A0A4V3SAX1"/>
<proteinExistence type="predicted"/>
<keyword evidence="2" id="KW-1185">Reference proteome</keyword>
<evidence type="ECO:0000313" key="1">
    <source>
        <dbReference type="EMBL" id="TGZ50714.1"/>
    </source>
</evidence>
<feature type="non-terminal residue" evidence="1">
    <location>
        <position position="1"/>
    </location>
</feature>
<name>A0A4V3SAX1_9HYME</name>
<dbReference type="EMBL" id="QBLH01001897">
    <property type="protein sequence ID" value="TGZ50714.1"/>
    <property type="molecule type" value="Genomic_DNA"/>
</dbReference>
<accession>A0A4V3SAX1</accession>
<reference evidence="1 2" key="1">
    <citation type="journal article" date="2019" name="Philos. Trans. R. Soc. Lond., B, Biol. Sci.">
        <title>Ant behaviour and brain gene expression of defending hosts depend on the ecological success of the intruding social parasite.</title>
        <authorList>
            <person name="Kaur R."/>
            <person name="Stoldt M."/>
            <person name="Jongepier E."/>
            <person name="Feldmeyer B."/>
            <person name="Menzel F."/>
            <person name="Bornberg-Bauer E."/>
            <person name="Foitzik S."/>
        </authorList>
    </citation>
    <scope>NUCLEOTIDE SEQUENCE [LARGE SCALE GENOMIC DNA]</scope>
    <source>
        <tissue evidence="1">Whole body</tissue>
    </source>
</reference>
<protein>
    <submittedName>
        <fullName evidence="1">Uncharacterized protein</fullName>
    </submittedName>
</protein>
<organism evidence="1 2">
    <name type="scientific">Temnothorax longispinosus</name>
    <dbReference type="NCBI Taxonomy" id="300112"/>
    <lineage>
        <taxon>Eukaryota</taxon>
        <taxon>Metazoa</taxon>
        <taxon>Ecdysozoa</taxon>
        <taxon>Arthropoda</taxon>
        <taxon>Hexapoda</taxon>
        <taxon>Insecta</taxon>
        <taxon>Pterygota</taxon>
        <taxon>Neoptera</taxon>
        <taxon>Endopterygota</taxon>
        <taxon>Hymenoptera</taxon>
        <taxon>Apocrita</taxon>
        <taxon>Aculeata</taxon>
        <taxon>Formicoidea</taxon>
        <taxon>Formicidae</taxon>
        <taxon>Myrmicinae</taxon>
        <taxon>Temnothorax</taxon>
    </lineage>
</organism>
<dbReference type="Proteomes" id="UP000310200">
    <property type="component" value="Unassembled WGS sequence"/>
</dbReference>
<comment type="caution">
    <text evidence="1">The sequence shown here is derived from an EMBL/GenBank/DDBJ whole genome shotgun (WGS) entry which is preliminary data.</text>
</comment>